<reference evidence="4" key="1">
    <citation type="journal article" date="2019" name="Int. J. Syst. Evol. Microbiol.">
        <title>The Global Catalogue of Microorganisms (GCM) 10K type strain sequencing project: providing services to taxonomists for standard genome sequencing and annotation.</title>
        <authorList>
            <consortium name="The Broad Institute Genomics Platform"/>
            <consortium name="The Broad Institute Genome Sequencing Center for Infectious Disease"/>
            <person name="Wu L."/>
            <person name="Ma J."/>
        </authorList>
    </citation>
    <scope>NUCLEOTIDE SEQUENCE [LARGE SCALE GENOMIC DNA]</scope>
    <source>
        <strain evidence="4">JCM 17808</strain>
    </source>
</reference>
<protein>
    <submittedName>
        <fullName evidence="3">NUDIX hydrolase</fullName>
    </submittedName>
</protein>
<dbReference type="InterPro" id="IPR015797">
    <property type="entry name" value="NUDIX_hydrolase-like_dom_sf"/>
</dbReference>
<dbReference type="EMBL" id="BAABGL010000034">
    <property type="protein sequence ID" value="GAA4394748.1"/>
    <property type="molecule type" value="Genomic_DNA"/>
</dbReference>
<proteinExistence type="predicted"/>
<dbReference type="Gene3D" id="3.90.79.10">
    <property type="entry name" value="Nucleoside Triphosphate Pyrophosphohydrolase"/>
    <property type="match status" value="1"/>
</dbReference>
<keyword evidence="4" id="KW-1185">Reference proteome</keyword>
<gene>
    <name evidence="3" type="ORF">GCM10023167_24480</name>
</gene>
<name>A0ABP8JQY3_9MICO</name>
<dbReference type="RefSeq" id="WP_345032477.1">
    <property type="nucleotide sequence ID" value="NZ_BAABGL010000034.1"/>
</dbReference>
<dbReference type="SUPFAM" id="SSF55811">
    <property type="entry name" value="Nudix"/>
    <property type="match status" value="1"/>
</dbReference>
<dbReference type="Proteomes" id="UP001500642">
    <property type="component" value="Unassembled WGS sequence"/>
</dbReference>
<evidence type="ECO:0000259" key="2">
    <source>
        <dbReference type="PROSITE" id="PS51462"/>
    </source>
</evidence>
<dbReference type="GO" id="GO:0016787">
    <property type="term" value="F:hydrolase activity"/>
    <property type="evidence" value="ECO:0007669"/>
    <property type="project" value="UniProtKB-KW"/>
</dbReference>
<feature type="domain" description="Nudix hydrolase" evidence="2">
    <location>
        <begin position="48"/>
        <end position="181"/>
    </location>
</feature>
<evidence type="ECO:0000313" key="3">
    <source>
        <dbReference type="EMBL" id="GAA4394748.1"/>
    </source>
</evidence>
<sequence length="214" mass="23263">MAGAELRDAFGAPEILSSEVAYSGLVWDVVRETFRLPESEEPLTRDFVAHPGAVAVVALDADDRIMLIQQYRHPIRARDWEIPAGLLDVSGEPPHRTAARELAEEVDLAAADWHLLADQLSSPGGISETLRIYLARGLSAMAEEFDRSGEESGIVPRWVPLSEAKAAVVEGRITNATAVIGILQADLARERGFTGLRPADSPWPARAVHSREPS</sequence>
<keyword evidence="1 3" id="KW-0378">Hydrolase</keyword>
<dbReference type="PANTHER" id="PTHR11839:SF31">
    <property type="entry name" value="ADP-RIBOSE PYROPHOSPHATASE"/>
    <property type="match status" value="1"/>
</dbReference>
<evidence type="ECO:0000256" key="1">
    <source>
        <dbReference type="ARBA" id="ARBA00022801"/>
    </source>
</evidence>
<dbReference type="InterPro" id="IPR000086">
    <property type="entry name" value="NUDIX_hydrolase_dom"/>
</dbReference>
<organism evidence="3 4">
    <name type="scientific">Brevibacterium pityocampae</name>
    <dbReference type="NCBI Taxonomy" id="506594"/>
    <lineage>
        <taxon>Bacteria</taxon>
        <taxon>Bacillati</taxon>
        <taxon>Actinomycetota</taxon>
        <taxon>Actinomycetes</taxon>
        <taxon>Micrococcales</taxon>
        <taxon>Brevibacteriaceae</taxon>
        <taxon>Brevibacterium</taxon>
    </lineage>
</organism>
<dbReference type="Pfam" id="PF00293">
    <property type="entry name" value="NUDIX"/>
    <property type="match status" value="1"/>
</dbReference>
<accession>A0ABP8JQY3</accession>
<dbReference type="CDD" id="cd24158">
    <property type="entry name" value="NUDIX_ADPRase_Rv1700"/>
    <property type="match status" value="1"/>
</dbReference>
<comment type="caution">
    <text evidence="3">The sequence shown here is derived from an EMBL/GenBank/DDBJ whole genome shotgun (WGS) entry which is preliminary data.</text>
</comment>
<evidence type="ECO:0000313" key="4">
    <source>
        <dbReference type="Proteomes" id="UP001500642"/>
    </source>
</evidence>
<dbReference type="PROSITE" id="PS51462">
    <property type="entry name" value="NUDIX"/>
    <property type="match status" value="1"/>
</dbReference>
<dbReference type="PANTHER" id="PTHR11839">
    <property type="entry name" value="UDP/ADP-SUGAR PYROPHOSPHATASE"/>
    <property type="match status" value="1"/>
</dbReference>